<keyword evidence="1" id="KW-0805">Transcription regulation</keyword>
<comment type="caution">
    <text evidence="5">The sequence shown here is derived from an EMBL/GenBank/DDBJ whole genome shotgun (WGS) entry which is preliminary data.</text>
</comment>
<proteinExistence type="predicted"/>
<dbReference type="InterPro" id="IPR011711">
    <property type="entry name" value="GntR_C"/>
</dbReference>
<dbReference type="AlphaFoldDB" id="A0A644ZAW8"/>
<accession>A0A644ZAW8</accession>
<dbReference type="InterPro" id="IPR008920">
    <property type="entry name" value="TF_FadR/GntR_C"/>
</dbReference>
<dbReference type="SMART" id="SM00895">
    <property type="entry name" value="FCD"/>
    <property type="match status" value="1"/>
</dbReference>
<sequence>MGLVSTMRRRGIVALRSSEWHVLDTTLIDWRLHSTERREQLTSLTQLRLAVEPAAVHGMALSASIHDRALLLPLAAEMRRTGEAGLAQEFLQLDIEFHRLILTNSGNELFAALSAQVASVLAGRSEFGLMPTRPKPEALDAHEEVAEAVFRGDAKAAMQLILDEVDRTLTELREQQGRDARPAAST</sequence>
<protein>
    <recommendedName>
        <fullName evidence="4">GntR C-terminal domain-containing protein</fullName>
    </recommendedName>
</protein>
<organism evidence="5">
    <name type="scientific">bioreactor metagenome</name>
    <dbReference type="NCBI Taxonomy" id="1076179"/>
    <lineage>
        <taxon>unclassified sequences</taxon>
        <taxon>metagenomes</taxon>
        <taxon>ecological metagenomes</taxon>
    </lineage>
</organism>
<gene>
    <name evidence="5" type="ORF">SDC9_84055</name>
</gene>
<evidence type="ECO:0000256" key="1">
    <source>
        <dbReference type="ARBA" id="ARBA00023015"/>
    </source>
</evidence>
<evidence type="ECO:0000313" key="5">
    <source>
        <dbReference type="EMBL" id="MPM37438.1"/>
    </source>
</evidence>
<dbReference type="Gene3D" id="1.20.120.530">
    <property type="entry name" value="GntR ligand-binding domain-like"/>
    <property type="match status" value="1"/>
</dbReference>
<evidence type="ECO:0000259" key="4">
    <source>
        <dbReference type="SMART" id="SM00895"/>
    </source>
</evidence>
<reference evidence="5" key="1">
    <citation type="submission" date="2019-08" db="EMBL/GenBank/DDBJ databases">
        <authorList>
            <person name="Kucharzyk K."/>
            <person name="Murdoch R.W."/>
            <person name="Higgins S."/>
            <person name="Loffler F."/>
        </authorList>
    </citation>
    <scope>NUCLEOTIDE SEQUENCE</scope>
</reference>
<evidence type="ECO:0000256" key="2">
    <source>
        <dbReference type="ARBA" id="ARBA00023125"/>
    </source>
</evidence>
<keyword evidence="3" id="KW-0804">Transcription</keyword>
<feature type="domain" description="GntR C-terminal" evidence="4">
    <location>
        <begin position="43"/>
        <end position="167"/>
    </location>
</feature>
<name>A0A644ZAW8_9ZZZZ</name>
<keyword evidence="2" id="KW-0238">DNA-binding</keyword>
<dbReference type="SUPFAM" id="SSF48008">
    <property type="entry name" value="GntR ligand-binding domain-like"/>
    <property type="match status" value="1"/>
</dbReference>
<dbReference type="Pfam" id="PF07729">
    <property type="entry name" value="FCD"/>
    <property type="match status" value="1"/>
</dbReference>
<evidence type="ECO:0000256" key="3">
    <source>
        <dbReference type="ARBA" id="ARBA00023163"/>
    </source>
</evidence>
<dbReference type="GO" id="GO:0003677">
    <property type="term" value="F:DNA binding"/>
    <property type="evidence" value="ECO:0007669"/>
    <property type="project" value="UniProtKB-KW"/>
</dbReference>
<dbReference type="EMBL" id="VSSQ01007944">
    <property type="protein sequence ID" value="MPM37438.1"/>
    <property type="molecule type" value="Genomic_DNA"/>
</dbReference>